<dbReference type="EMBL" id="FOCX01000017">
    <property type="protein sequence ID" value="SEO70306.1"/>
    <property type="molecule type" value="Genomic_DNA"/>
</dbReference>
<evidence type="ECO:0000313" key="2">
    <source>
        <dbReference type="Proteomes" id="UP000198775"/>
    </source>
</evidence>
<reference evidence="2" key="1">
    <citation type="submission" date="2016-10" db="EMBL/GenBank/DDBJ databases">
        <authorList>
            <person name="Varghese N."/>
            <person name="Submissions S."/>
        </authorList>
    </citation>
    <scope>NUCLEOTIDE SEQUENCE [LARGE SCALE GENOMIC DNA]</scope>
    <source>
        <strain evidence="2">IBRC-M 10043</strain>
    </source>
</reference>
<keyword evidence="2" id="KW-1185">Reference proteome</keyword>
<gene>
    <name evidence="1" type="ORF">SAMN05216388_101748</name>
</gene>
<proteinExistence type="predicted"/>
<dbReference type="RefSeq" id="WP_092662048.1">
    <property type="nucleotide sequence ID" value="NZ_FOCX01000017.1"/>
</dbReference>
<accession>A0A1H8RVF9</accession>
<dbReference type="Proteomes" id="UP000198775">
    <property type="component" value="Unassembled WGS sequence"/>
</dbReference>
<dbReference type="AlphaFoldDB" id="A0A1H8RVF9"/>
<protein>
    <submittedName>
        <fullName evidence="1">Uncharacterized protein</fullName>
    </submittedName>
</protein>
<evidence type="ECO:0000313" key="1">
    <source>
        <dbReference type="EMBL" id="SEO70306.1"/>
    </source>
</evidence>
<organism evidence="1 2">
    <name type="scientific">Halorientalis persicus</name>
    <dbReference type="NCBI Taxonomy" id="1367881"/>
    <lineage>
        <taxon>Archaea</taxon>
        <taxon>Methanobacteriati</taxon>
        <taxon>Methanobacteriota</taxon>
        <taxon>Stenosarchaea group</taxon>
        <taxon>Halobacteria</taxon>
        <taxon>Halobacteriales</taxon>
        <taxon>Haloarculaceae</taxon>
        <taxon>Halorientalis</taxon>
    </lineage>
</organism>
<sequence length="107" mass="11966">MYRPADSECPKLRTKALVVRESFVGYEELTEHAEQGAYGIECSCGSVGYGDPESLCRDGSPYEWFLKRAIGQLRREGAWGHRFDVATFADAMWEGDDLDLAVGKAIR</sequence>
<name>A0A1H8RVF9_9EURY</name>